<evidence type="ECO:0000256" key="1">
    <source>
        <dbReference type="ARBA" id="ARBA00022737"/>
    </source>
</evidence>
<keyword evidence="7" id="KW-1185">Reference proteome</keyword>
<protein>
    <submittedName>
        <fullName evidence="6">ABC-F family ATP-binding cassette domain-containing protein</fullName>
    </submittedName>
</protein>
<organism evidence="6 7">
    <name type="scientific">Streptomyces glycanivorans</name>
    <dbReference type="NCBI Taxonomy" id="3033808"/>
    <lineage>
        <taxon>Bacteria</taxon>
        <taxon>Bacillati</taxon>
        <taxon>Actinomycetota</taxon>
        <taxon>Actinomycetes</taxon>
        <taxon>Kitasatosporales</taxon>
        <taxon>Streptomycetaceae</taxon>
        <taxon>Streptomyces</taxon>
    </lineage>
</organism>
<feature type="coiled-coil region" evidence="4">
    <location>
        <begin position="261"/>
        <end position="288"/>
    </location>
</feature>
<name>A0ABY9JMC7_9ACTN</name>
<sequence>MSREVVPVSDVPTALLARDIVRSFGTGRVVDGFSLTASPGHRIGLIGENGVGKSTVLRLLAGADEPDSGSITRPADLGHLHQEMPFDAASTIADVLDEALSEVREGLAELERLSARLAHTEEGSPGHTALLDAYGRLLEHAQDQEAWDADRRAGMVLEGLGLGGIPQDRTLGSLSGGQRGRLALASLLVRRPSALLLDEPTNHLDDTAAAFLEEQVCGLPGAIVLASHDRAFLDAVCTDLIDLDPAAEGPVRYGGDYTAYQAEKRAERERWERRYAEEQEELEALRRSIGTTTHRVAPDRGPRDNEKMGYGLRAGRVQSQISRRVRNASRRLDELDRHRIAEPPRPLRFRRTALTGPTADGTLVSLRDVRVPGRLTLDRLDVSATERLLVTGDNGAGKSTLLAVLAGHLAPDGGVRRKGGLSVGLLTQDTVFERPDRTVRDTYAQTLGSERAEAVPLSSLGLVSEADLGRPVGHLSVGQRRRLALALLVAHPPELLLLDEPTNHLSPRLCDELEAAMGAGPGAIVVAGHDRWLRRCWQGRELRL</sequence>
<dbReference type="InterPro" id="IPR003439">
    <property type="entry name" value="ABC_transporter-like_ATP-bd"/>
</dbReference>
<evidence type="ECO:0000256" key="2">
    <source>
        <dbReference type="ARBA" id="ARBA00022741"/>
    </source>
</evidence>
<dbReference type="RefSeq" id="WP_306104886.1">
    <property type="nucleotide sequence ID" value="NZ_CP120983.1"/>
</dbReference>
<evidence type="ECO:0000313" key="6">
    <source>
        <dbReference type="EMBL" id="WLQ68260.1"/>
    </source>
</evidence>
<dbReference type="PROSITE" id="PS00211">
    <property type="entry name" value="ABC_TRANSPORTER_1"/>
    <property type="match status" value="1"/>
</dbReference>
<keyword evidence="3 6" id="KW-0067">ATP-binding</keyword>
<dbReference type="Pfam" id="PF00005">
    <property type="entry name" value="ABC_tran"/>
    <property type="match status" value="2"/>
</dbReference>
<feature type="domain" description="ABC transporter" evidence="5">
    <location>
        <begin position="15"/>
        <end position="279"/>
    </location>
</feature>
<proteinExistence type="predicted"/>
<dbReference type="InterPro" id="IPR050611">
    <property type="entry name" value="ABCF"/>
</dbReference>
<dbReference type="Gene3D" id="3.40.50.300">
    <property type="entry name" value="P-loop containing nucleotide triphosphate hydrolases"/>
    <property type="match status" value="2"/>
</dbReference>
<dbReference type="SUPFAM" id="SSF52540">
    <property type="entry name" value="P-loop containing nucleoside triphosphate hydrolases"/>
    <property type="match status" value="2"/>
</dbReference>
<dbReference type="EMBL" id="CP120983">
    <property type="protein sequence ID" value="WLQ68260.1"/>
    <property type="molecule type" value="Genomic_DNA"/>
</dbReference>
<evidence type="ECO:0000259" key="5">
    <source>
        <dbReference type="PROSITE" id="PS50893"/>
    </source>
</evidence>
<keyword evidence="1" id="KW-0677">Repeat</keyword>
<dbReference type="GO" id="GO:0005524">
    <property type="term" value="F:ATP binding"/>
    <property type="evidence" value="ECO:0007669"/>
    <property type="project" value="UniProtKB-KW"/>
</dbReference>
<dbReference type="Proteomes" id="UP001224433">
    <property type="component" value="Chromosome"/>
</dbReference>
<dbReference type="CDD" id="cd03221">
    <property type="entry name" value="ABCF_EF-3"/>
    <property type="match status" value="1"/>
</dbReference>
<accession>A0ABY9JMC7</accession>
<evidence type="ECO:0000313" key="7">
    <source>
        <dbReference type="Proteomes" id="UP001224433"/>
    </source>
</evidence>
<keyword evidence="4" id="KW-0175">Coiled coil</keyword>
<dbReference type="InterPro" id="IPR003593">
    <property type="entry name" value="AAA+_ATPase"/>
</dbReference>
<dbReference type="PROSITE" id="PS50893">
    <property type="entry name" value="ABC_TRANSPORTER_2"/>
    <property type="match status" value="1"/>
</dbReference>
<keyword evidence="2" id="KW-0547">Nucleotide-binding</keyword>
<dbReference type="PANTHER" id="PTHR19211">
    <property type="entry name" value="ATP-BINDING TRANSPORT PROTEIN-RELATED"/>
    <property type="match status" value="1"/>
</dbReference>
<reference evidence="6 7" key="1">
    <citation type="submission" date="2023-03" db="EMBL/GenBank/DDBJ databases">
        <title>Isolation and description of six Streptomyces strains from soil environments, able to metabolize different microbial glucans.</title>
        <authorList>
            <person name="Widen T."/>
            <person name="Larsbrink J."/>
        </authorList>
    </citation>
    <scope>NUCLEOTIDE SEQUENCE [LARGE SCALE GENOMIC DNA]</scope>
    <source>
        <strain evidence="6 7">Alt3</strain>
    </source>
</reference>
<dbReference type="PANTHER" id="PTHR19211:SF14">
    <property type="entry name" value="ATP-BINDING CASSETTE SUB-FAMILY F MEMBER 1"/>
    <property type="match status" value="1"/>
</dbReference>
<dbReference type="SMART" id="SM00382">
    <property type="entry name" value="AAA"/>
    <property type="match status" value="2"/>
</dbReference>
<evidence type="ECO:0000256" key="3">
    <source>
        <dbReference type="ARBA" id="ARBA00022840"/>
    </source>
</evidence>
<dbReference type="InterPro" id="IPR017871">
    <property type="entry name" value="ABC_transporter-like_CS"/>
</dbReference>
<dbReference type="InterPro" id="IPR027417">
    <property type="entry name" value="P-loop_NTPase"/>
</dbReference>
<evidence type="ECO:0000256" key="4">
    <source>
        <dbReference type="SAM" id="Coils"/>
    </source>
</evidence>
<gene>
    <name evidence="6" type="ORF">P8A20_33935</name>
</gene>